<accession>A0AAE0WDI5</accession>
<feature type="region of interest" description="Disordered" evidence="1">
    <location>
        <begin position="55"/>
        <end position="88"/>
    </location>
</feature>
<reference evidence="2" key="3">
    <citation type="submission" date="2023-05" db="EMBL/GenBank/DDBJ databases">
        <authorList>
            <person name="Smith C.H."/>
        </authorList>
    </citation>
    <scope>NUCLEOTIDE SEQUENCE</scope>
    <source>
        <strain evidence="2">CHS0354</strain>
        <tissue evidence="2">Mantle</tissue>
    </source>
</reference>
<organism evidence="2 3">
    <name type="scientific">Potamilus streckersoni</name>
    <dbReference type="NCBI Taxonomy" id="2493646"/>
    <lineage>
        <taxon>Eukaryota</taxon>
        <taxon>Metazoa</taxon>
        <taxon>Spiralia</taxon>
        <taxon>Lophotrochozoa</taxon>
        <taxon>Mollusca</taxon>
        <taxon>Bivalvia</taxon>
        <taxon>Autobranchia</taxon>
        <taxon>Heteroconchia</taxon>
        <taxon>Palaeoheterodonta</taxon>
        <taxon>Unionida</taxon>
        <taxon>Unionoidea</taxon>
        <taxon>Unionidae</taxon>
        <taxon>Ambleminae</taxon>
        <taxon>Lampsilini</taxon>
        <taxon>Potamilus</taxon>
    </lineage>
</organism>
<dbReference type="AlphaFoldDB" id="A0AAE0WDI5"/>
<evidence type="ECO:0000313" key="2">
    <source>
        <dbReference type="EMBL" id="KAK3610696.1"/>
    </source>
</evidence>
<evidence type="ECO:0000256" key="1">
    <source>
        <dbReference type="SAM" id="MobiDB-lite"/>
    </source>
</evidence>
<sequence length="88" mass="10431">MEITCNWISTLRRWTSWHRNSASELDAGLPYTLSDREVYAEYQEDTQERIAIEIRENDEEVKPSAKRDKRNSVENLADKPILRQFSKT</sequence>
<dbReference type="Proteomes" id="UP001195483">
    <property type="component" value="Unassembled WGS sequence"/>
</dbReference>
<name>A0AAE0WDI5_9BIVA</name>
<comment type="caution">
    <text evidence="2">The sequence shown here is derived from an EMBL/GenBank/DDBJ whole genome shotgun (WGS) entry which is preliminary data.</text>
</comment>
<reference evidence="2" key="1">
    <citation type="journal article" date="2021" name="Genome Biol. Evol.">
        <title>A High-Quality Reference Genome for a Parasitic Bivalve with Doubly Uniparental Inheritance (Bivalvia: Unionida).</title>
        <authorList>
            <person name="Smith C.H."/>
        </authorList>
    </citation>
    <scope>NUCLEOTIDE SEQUENCE</scope>
    <source>
        <strain evidence="2">CHS0354</strain>
    </source>
</reference>
<protein>
    <submittedName>
        <fullName evidence="2">Uncharacterized protein</fullName>
    </submittedName>
</protein>
<gene>
    <name evidence="2" type="ORF">CHS0354_028085</name>
</gene>
<evidence type="ECO:0000313" key="3">
    <source>
        <dbReference type="Proteomes" id="UP001195483"/>
    </source>
</evidence>
<dbReference type="EMBL" id="JAEAOA010001692">
    <property type="protein sequence ID" value="KAK3610696.1"/>
    <property type="molecule type" value="Genomic_DNA"/>
</dbReference>
<keyword evidence="3" id="KW-1185">Reference proteome</keyword>
<feature type="compositionally biased region" description="Basic and acidic residues" evidence="1">
    <location>
        <begin position="55"/>
        <end position="81"/>
    </location>
</feature>
<reference evidence="2" key="2">
    <citation type="journal article" date="2021" name="Genome Biol. Evol.">
        <title>Developing a high-quality reference genome for a parasitic bivalve with doubly uniparental inheritance (Bivalvia: Unionida).</title>
        <authorList>
            <person name="Smith C.H."/>
        </authorList>
    </citation>
    <scope>NUCLEOTIDE SEQUENCE</scope>
    <source>
        <strain evidence="2">CHS0354</strain>
        <tissue evidence="2">Mantle</tissue>
    </source>
</reference>
<proteinExistence type="predicted"/>